<evidence type="ECO:0000313" key="1">
    <source>
        <dbReference type="EMBL" id="MFC3834155.1"/>
    </source>
</evidence>
<comment type="caution">
    <text evidence="1">The sequence shown here is derived from an EMBL/GenBank/DDBJ whole genome shotgun (WGS) entry which is preliminary data.</text>
</comment>
<evidence type="ECO:0000313" key="2">
    <source>
        <dbReference type="Proteomes" id="UP001595803"/>
    </source>
</evidence>
<keyword evidence="2" id="KW-1185">Reference proteome</keyword>
<protein>
    <submittedName>
        <fullName evidence="1">Uncharacterized protein</fullName>
    </submittedName>
</protein>
<sequence>MTFTDRSTPNHWALLRVLSRDLAVPRVRPGELTLPTPPLRLLTYSPPVLASVTGSVTAGRLRVTLPDAGHGHALVRSRRSSGAAL</sequence>
<proteinExistence type="predicted"/>
<gene>
    <name evidence="1" type="ORF">ACFOSB_14970</name>
</gene>
<dbReference type="RefSeq" id="WP_380102559.1">
    <property type="nucleotide sequence ID" value="NZ_JBHRZG010000022.1"/>
</dbReference>
<accession>A0ABV7ZAZ4</accession>
<organism evidence="1 2">
    <name type="scientific">Deinococcus rufus</name>
    <dbReference type="NCBI Taxonomy" id="2136097"/>
    <lineage>
        <taxon>Bacteria</taxon>
        <taxon>Thermotogati</taxon>
        <taxon>Deinococcota</taxon>
        <taxon>Deinococci</taxon>
        <taxon>Deinococcales</taxon>
        <taxon>Deinococcaceae</taxon>
        <taxon>Deinococcus</taxon>
    </lineage>
</organism>
<reference evidence="2" key="1">
    <citation type="journal article" date="2019" name="Int. J. Syst. Evol. Microbiol.">
        <title>The Global Catalogue of Microorganisms (GCM) 10K type strain sequencing project: providing services to taxonomists for standard genome sequencing and annotation.</title>
        <authorList>
            <consortium name="The Broad Institute Genomics Platform"/>
            <consortium name="The Broad Institute Genome Sequencing Center for Infectious Disease"/>
            <person name="Wu L."/>
            <person name="Ma J."/>
        </authorList>
    </citation>
    <scope>NUCLEOTIDE SEQUENCE [LARGE SCALE GENOMIC DNA]</scope>
    <source>
        <strain evidence="2">CCTCC AB 2017081</strain>
    </source>
</reference>
<dbReference type="EMBL" id="JBHRZG010000022">
    <property type="protein sequence ID" value="MFC3834155.1"/>
    <property type="molecule type" value="Genomic_DNA"/>
</dbReference>
<name>A0ABV7ZAZ4_9DEIO</name>
<dbReference type="Proteomes" id="UP001595803">
    <property type="component" value="Unassembled WGS sequence"/>
</dbReference>